<sequence length="524" mass="58555">MLLQIVLEDSTSMFFILNFHILVSAEKKDTDDSGHWELALQKIDELQKIVREQEKRISMMLEKRPSEFEIKTLTKLQNTAKKQSTRIVQLEARVQELENVAKADENIPVEIKGNELLSESNGASVTPNKTFNRREGLLNIQPTTVPVDTVAFFAYLSTDTQASAAHHILTFDKVITNVGNAYHSHQGTFFAPRTGIYVFTWTIRLTDYSKQTTELLVNNNVIYWIYFNSNDSVDGSVTGTAVVQVNQGDDVLIRTGSRFHTGTIKSNHDGKSSFAGWILMREKGDMKIDELQKTVHAQDERISMLEKRPSESEIQTLTELQSTVKKQGTRIAQLEVRIKELETVVKANENIPVEILRNGQLSETNGTSVMSKTTHSRRGRLLSIQPTTVPVDMVAFYAYVSANIPASVAHRIIAFDKVVTNVGNAYHPHSGTFIAPRSGLYVFTWTIRLYLHYHHTTELLVNNNVVNRIYFAPAGNIDGSVSSTAVVQVNQGDDVLIRTGSSQHSGEIVGDSNGVSSFAGWILM</sequence>
<evidence type="ECO:0000256" key="2">
    <source>
        <dbReference type="ARBA" id="ARBA00022525"/>
    </source>
</evidence>
<evidence type="ECO:0000313" key="5">
    <source>
        <dbReference type="EMBL" id="EKC19606.1"/>
    </source>
</evidence>
<dbReference type="GO" id="GO:0005576">
    <property type="term" value="C:extracellular region"/>
    <property type="evidence" value="ECO:0007669"/>
    <property type="project" value="UniProtKB-SubCell"/>
</dbReference>
<dbReference type="InterPro" id="IPR008983">
    <property type="entry name" value="Tumour_necrosis_fac-like_dom"/>
</dbReference>
<dbReference type="Gene3D" id="2.60.120.40">
    <property type="match status" value="2"/>
</dbReference>
<dbReference type="InterPro" id="IPR050822">
    <property type="entry name" value="Cerebellin_Synaptic_Org"/>
</dbReference>
<name>K1QDQ1_MAGGI</name>
<dbReference type="PRINTS" id="PR00007">
    <property type="entry name" value="COMPLEMNTC1Q"/>
</dbReference>
<dbReference type="SUPFAM" id="SSF49842">
    <property type="entry name" value="TNF-like"/>
    <property type="match status" value="2"/>
</dbReference>
<dbReference type="PANTHER" id="PTHR22923">
    <property type="entry name" value="CEREBELLIN-RELATED"/>
    <property type="match status" value="1"/>
</dbReference>
<comment type="subcellular location">
    <subcellularLocation>
        <location evidence="1">Secreted</location>
    </subcellularLocation>
</comment>
<dbReference type="InterPro" id="IPR001073">
    <property type="entry name" value="C1q_dom"/>
</dbReference>
<proteinExistence type="predicted"/>
<dbReference type="HOGENOM" id="CLU_519970_0_0_1"/>
<dbReference type="PANTHER" id="PTHR22923:SF116">
    <property type="entry name" value="C1Q DOMAIN-CONTAINING PROTEIN"/>
    <property type="match status" value="1"/>
</dbReference>
<dbReference type="AlphaFoldDB" id="K1QDQ1"/>
<accession>K1QDQ1</accession>
<feature type="domain" description="C1q" evidence="4">
    <location>
        <begin position="145"/>
        <end position="285"/>
    </location>
</feature>
<keyword evidence="2" id="KW-0964">Secreted</keyword>
<gene>
    <name evidence="5" type="ORF">CGI_10008114</name>
</gene>
<feature type="domain" description="C1q" evidence="4">
    <location>
        <begin position="389"/>
        <end position="524"/>
    </location>
</feature>
<evidence type="ECO:0000256" key="1">
    <source>
        <dbReference type="ARBA" id="ARBA00004613"/>
    </source>
</evidence>
<reference evidence="5" key="1">
    <citation type="journal article" date="2012" name="Nature">
        <title>The oyster genome reveals stress adaptation and complexity of shell formation.</title>
        <authorList>
            <person name="Zhang G."/>
            <person name="Fang X."/>
            <person name="Guo X."/>
            <person name="Li L."/>
            <person name="Luo R."/>
            <person name="Xu F."/>
            <person name="Yang P."/>
            <person name="Zhang L."/>
            <person name="Wang X."/>
            <person name="Qi H."/>
            <person name="Xiong Z."/>
            <person name="Que H."/>
            <person name="Xie Y."/>
            <person name="Holland P.W."/>
            <person name="Paps J."/>
            <person name="Zhu Y."/>
            <person name="Wu F."/>
            <person name="Chen Y."/>
            <person name="Wang J."/>
            <person name="Peng C."/>
            <person name="Meng J."/>
            <person name="Yang L."/>
            <person name="Liu J."/>
            <person name="Wen B."/>
            <person name="Zhang N."/>
            <person name="Huang Z."/>
            <person name="Zhu Q."/>
            <person name="Feng Y."/>
            <person name="Mount A."/>
            <person name="Hedgecock D."/>
            <person name="Xu Z."/>
            <person name="Liu Y."/>
            <person name="Domazet-Loso T."/>
            <person name="Du Y."/>
            <person name="Sun X."/>
            <person name="Zhang S."/>
            <person name="Liu B."/>
            <person name="Cheng P."/>
            <person name="Jiang X."/>
            <person name="Li J."/>
            <person name="Fan D."/>
            <person name="Wang W."/>
            <person name="Fu W."/>
            <person name="Wang T."/>
            <person name="Wang B."/>
            <person name="Zhang J."/>
            <person name="Peng Z."/>
            <person name="Li Y."/>
            <person name="Li N."/>
            <person name="Wang J."/>
            <person name="Chen M."/>
            <person name="He Y."/>
            <person name="Tan F."/>
            <person name="Song X."/>
            <person name="Zheng Q."/>
            <person name="Huang R."/>
            <person name="Yang H."/>
            <person name="Du X."/>
            <person name="Chen L."/>
            <person name="Yang M."/>
            <person name="Gaffney P.M."/>
            <person name="Wang S."/>
            <person name="Luo L."/>
            <person name="She Z."/>
            <person name="Ming Y."/>
            <person name="Huang W."/>
            <person name="Zhang S."/>
            <person name="Huang B."/>
            <person name="Zhang Y."/>
            <person name="Qu T."/>
            <person name="Ni P."/>
            <person name="Miao G."/>
            <person name="Wang J."/>
            <person name="Wang Q."/>
            <person name="Steinberg C.E."/>
            <person name="Wang H."/>
            <person name="Li N."/>
            <person name="Qian L."/>
            <person name="Zhang G."/>
            <person name="Li Y."/>
            <person name="Yang H."/>
            <person name="Liu X."/>
            <person name="Wang J."/>
            <person name="Yin Y."/>
            <person name="Wang J."/>
        </authorList>
    </citation>
    <scope>NUCLEOTIDE SEQUENCE [LARGE SCALE GENOMIC DNA]</scope>
    <source>
        <strain evidence="5">05x7-T-G4-1.051#20</strain>
    </source>
</reference>
<dbReference type="Pfam" id="PF00386">
    <property type="entry name" value="C1q"/>
    <property type="match status" value="2"/>
</dbReference>
<dbReference type="EMBL" id="JH818747">
    <property type="protein sequence ID" value="EKC19606.1"/>
    <property type="molecule type" value="Genomic_DNA"/>
</dbReference>
<evidence type="ECO:0000259" key="4">
    <source>
        <dbReference type="PROSITE" id="PS50871"/>
    </source>
</evidence>
<protein>
    <submittedName>
        <fullName evidence="5">Caprin-2</fullName>
    </submittedName>
</protein>
<organism evidence="5">
    <name type="scientific">Magallana gigas</name>
    <name type="common">Pacific oyster</name>
    <name type="synonym">Crassostrea gigas</name>
    <dbReference type="NCBI Taxonomy" id="29159"/>
    <lineage>
        <taxon>Eukaryota</taxon>
        <taxon>Metazoa</taxon>
        <taxon>Spiralia</taxon>
        <taxon>Lophotrochozoa</taxon>
        <taxon>Mollusca</taxon>
        <taxon>Bivalvia</taxon>
        <taxon>Autobranchia</taxon>
        <taxon>Pteriomorphia</taxon>
        <taxon>Ostreida</taxon>
        <taxon>Ostreoidea</taxon>
        <taxon>Ostreidae</taxon>
        <taxon>Magallana</taxon>
    </lineage>
</organism>
<dbReference type="SMART" id="SM00110">
    <property type="entry name" value="C1Q"/>
    <property type="match status" value="2"/>
</dbReference>
<dbReference type="InParanoid" id="K1QDQ1"/>
<evidence type="ECO:0000256" key="3">
    <source>
        <dbReference type="ARBA" id="ARBA00022729"/>
    </source>
</evidence>
<keyword evidence="3" id="KW-0732">Signal</keyword>
<dbReference type="PROSITE" id="PS50871">
    <property type="entry name" value="C1Q"/>
    <property type="match status" value="2"/>
</dbReference>